<evidence type="ECO:0000259" key="2">
    <source>
        <dbReference type="Pfam" id="PF07811"/>
    </source>
</evidence>
<feature type="domain" description="TadE-like" evidence="2">
    <location>
        <begin position="18"/>
        <end position="60"/>
    </location>
</feature>
<reference evidence="4" key="1">
    <citation type="submission" date="2016-10" db="EMBL/GenBank/DDBJ databases">
        <authorList>
            <person name="Varghese N."/>
            <person name="Submissions S."/>
        </authorList>
    </citation>
    <scope>NUCLEOTIDE SEQUENCE [LARGE SCALE GENOMIC DNA]</scope>
    <source>
        <strain evidence="4">DSM 28463</strain>
    </source>
</reference>
<dbReference type="OrthoDB" id="7856227at2"/>
<protein>
    <submittedName>
        <fullName evidence="3">Flp pilus assembly protein TadG</fullName>
    </submittedName>
</protein>
<dbReference type="EMBL" id="FOVP01000003">
    <property type="protein sequence ID" value="SFN50047.1"/>
    <property type="molecule type" value="Genomic_DNA"/>
</dbReference>
<keyword evidence="4" id="KW-1185">Reference proteome</keyword>
<keyword evidence="1" id="KW-1133">Transmembrane helix</keyword>
<evidence type="ECO:0000313" key="3">
    <source>
        <dbReference type="EMBL" id="SFN50047.1"/>
    </source>
</evidence>
<name>A0A1I4ZIR7_9RHOB</name>
<dbReference type="Pfam" id="PF07811">
    <property type="entry name" value="TadE"/>
    <property type="match status" value="1"/>
</dbReference>
<evidence type="ECO:0000256" key="1">
    <source>
        <dbReference type="SAM" id="Phobius"/>
    </source>
</evidence>
<proteinExistence type="predicted"/>
<dbReference type="InterPro" id="IPR012495">
    <property type="entry name" value="TadE-like_dom"/>
</dbReference>
<organism evidence="3 4">
    <name type="scientific">Roseovarius lutimaris</name>
    <dbReference type="NCBI Taxonomy" id="1005928"/>
    <lineage>
        <taxon>Bacteria</taxon>
        <taxon>Pseudomonadati</taxon>
        <taxon>Pseudomonadota</taxon>
        <taxon>Alphaproteobacteria</taxon>
        <taxon>Rhodobacterales</taxon>
        <taxon>Roseobacteraceae</taxon>
        <taxon>Roseovarius</taxon>
    </lineage>
</organism>
<accession>A0A1I4ZIR7</accession>
<keyword evidence="1" id="KW-0472">Membrane</keyword>
<feature type="transmembrane region" description="Helical" evidence="1">
    <location>
        <begin position="20"/>
        <end position="39"/>
    </location>
</feature>
<keyword evidence="1" id="KW-0812">Transmembrane</keyword>
<evidence type="ECO:0000313" key="4">
    <source>
        <dbReference type="Proteomes" id="UP000198599"/>
    </source>
</evidence>
<dbReference type="STRING" id="1005928.SAMN04487859_103249"/>
<sequence length="208" mass="21996">MSRTLRLFLRRFALNESGAFLVEFAVVVPIMLFLLFGLIDFARLGLANVMADKATAKAVRMAVVRPVVCPGVPRVVNRGLLGQLSLDQRNGTSCTARTGLCEDSGTISCTGSLSNATAADIWAQVRPMMPTGAGPENLRFSYGFDASLNRVGTAYAPVVTVDIVDLTFDFISPLGALADFAAGSSGSTLGQSYTFASMSASLPSEDLR</sequence>
<gene>
    <name evidence="3" type="ORF">SAMN04487859_103249</name>
</gene>
<dbReference type="AlphaFoldDB" id="A0A1I4ZIR7"/>
<dbReference type="Proteomes" id="UP000198599">
    <property type="component" value="Unassembled WGS sequence"/>
</dbReference>